<dbReference type="Proteomes" id="UP000033616">
    <property type="component" value="Unassembled WGS sequence"/>
</dbReference>
<feature type="domain" description="SecDF P1 head subdomain" evidence="13">
    <location>
        <begin position="222"/>
        <end position="331"/>
    </location>
</feature>
<comment type="similarity">
    <text evidence="10">Belongs to the SecD/SecF family. SecD subfamily.</text>
</comment>
<dbReference type="FunFam" id="1.20.1640.10:FF:000004">
    <property type="entry name" value="Protein translocase subunit SecD"/>
    <property type="match status" value="1"/>
</dbReference>
<dbReference type="Gene3D" id="3.30.1360.200">
    <property type="match status" value="1"/>
</dbReference>
<evidence type="ECO:0000256" key="8">
    <source>
        <dbReference type="ARBA" id="ARBA00023010"/>
    </source>
</evidence>
<dbReference type="PATRIC" id="fig|1359168.3.peg.105"/>
<keyword evidence="2 10" id="KW-0813">Transport</keyword>
<feature type="transmembrane region" description="Helical" evidence="10">
    <location>
        <begin position="445"/>
        <end position="470"/>
    </location>
</feature>
<feature type="transmembrane region" description="Helical" evidence="10">
    <location>
        <begin position="5"/>
        <end position="24"/>
    </location>
</feature>
<keyword evidence="5 10" id="KW-0812">Transmembrane</keyword>
<evidence type="ECO:0000256" key="4">
    <source>
        <dbReference type="ARBA" id="ARBA00022519"/>
    </source>
</evidence>
<comment type="caution">
    <text evidence="10">Lacks conserved residue(s) required for the propagation of feature annotation.</text>
</comment>
<keyword evidence="9 10" id="KW-0472">Membrane</keyword>
<dbReference type="Gene3D" id="1.20.1640.10">
    <property type="entry name" value="Multidrug efflux transporter AcrB transmembrane domain"/>
    <property type="match status" value="1"/>
</dbReference>
<dbReference type="GO" id="GO:0015450">
    <property type="term" value="F:protein-transporting ATPase activity"/>
    <property type="evidence" value="ECO:0007669"/>
    <property type="project" value="InterPro"/>
</dbReference>
<feature type="domain" description="Protein export membrane protein SecD/SecF C-terminal" evidence="11">
    <location>
        <begin position="333"/>
        <end position="499"/>
    </location>
</feature>
<dbReference type="GO" id="GO:0005886">
    <property type="term" value="C:plasma membrane"/>
    <property type="evidence" value="ECO:0007669"/>
    <property type="project" value="UniProtKB-SubCell"/>
</dbReference>
<dbReference type="InterPro" id="IPR022813">
    <property type="entry name" value="SecD/SecF_arch_bac"/>
</dbReference>
<evidence type="ECO:0000256" key="2">
    <source>
        <dbReference type="ARBA" id="ARBA00022448"/>
    </source>
</evidence>
<keyword evidence="15" id="KW-1185">Reference proteome</keyword>
<dbReference type="PANTHER" id="PTHR30081">
    <property type="entry name" value="PROTEIN-EXPORT MEMBRANE PROTEIN SEC"/>
    <property type="match status" value="1"/>
</dbReference>
<dbReference type="SUPFAM" id="SSF82866">
    <property type="entry name" value="Multidrug efflux transporter AcrB transmembrane domain"/>
    <property type="match status" value="1"/>
</dbReference>
<dbReference type="InterPro" id="IPR005791">
    <property type="entry name" value="SecD"/>
</dbReference>
<dbReference type="Gene3D" id="3.30.70.3400">
    <property type="match status" value="2"/>
</dbReference>
<accession>A0A0F3MLC9</accession>
<evidence type="ECO:0000256" key="5">
    <source>
        <dbReference type="ARBA" id="ARBA00022692"/>
    </source>
</evidence>
<reference evidence="14 15" key="1">
    <citation type="submission" date="2015-02" db="EMBL/GenBank/DDBJ databases">
        <title>Genome Sequencing of Rickettsiales.</title>
        <authorList>
            <person name="Daugherty S.C."/>
            <person name="Su Q."/>
            <person name="Abolude K."/>
            <person name="Beier-Sexton M."/>
            <person name="Carlyon J.A."/>
            <person name="Carter R."/>
            <person name="Day N.P."/>
            <person name="Dumler S.J."/>
            <person name="Dyachenko V."/>
            <person name="Godinez A."/>
            <person name="Kurtti T.J."/>
            <person name="Lichay M."/>
            <person name="Mullins K.E."/>
            <person name="Ott S."/>
            <person name="Pappas-Brown V."/>
            <person name="Paris D.H."/>
            <person name="Patel P."/>
            <person name="Richards A.L."/>
            <person name="Sadzewicz L."/>
            <person name="Sears K."/>
            <person name="Seidman D."/>
            <person name="Sengamalay N."/>
            <person name="Stenos J."/>
            <person name="Tallon L.J."/>
            <person name="Vincent G."/>
            <person name="Fraser C.M."/>
            <person name="Munderloh U."/>
            <person name="Dunning-Hotopp J.C."/>
        </authorList>
    </citation>
    <scope>NUCLEOTIDE SEQUENCE [LARGE SCALE GENOMIC DNA]</scope>
    <source>
        <strain evidence="14 15">Fuller</strain>
    </source>
</reference>
<protein>
    <recommendedName>
        <fullName evidence="10">Protein translocase subunit SecD</fullName>
    </recommendedName>
</protein>
<gene>
    <name evidence="10 14" type="primary">secD</name>
    <name evidence="14" type="ORF">OCHUTO_0523</name>
</gene>
<evidence type="ECO:0000259" key="11">
    <source>
        <dbReference type="Pfam" id="PF02355"/>
    </source>
</evidence>
<dbReference type="NCBIfam" id="TIGR00916">
    <property type="entry name" value="2A0604s01"/>
    <property type="match status" value="1"/>
</dbReference>
<sequence>MIQFLFNKISATVLITIIAVIFVMPNCFDTTKYQWLPQKTINLGLDLKGGSYVLLKLDFDTYITEQLNVMAGNIRKELRNNKIGYKELKTQRQNINLELRDSKDYSKIENLIKKLEPGISIKFNKNNQLKISFTDHKLSTLRESLIENSMEIIRMRVDGSGTTEANIQKYGDNNIILEVPGIEDPKHLKTLVTKIAKLTFNIVDSESSIQDQHVHKELMLVKEQNNPKNQLLVKKQPAIRGDLLSRANVSFNKYSQPVVSFEFNSLGAKLFANITKEYQGKRLAIILDGKLLSAPVITEPILGGAGIISGNFTIESAKELSLLLKSGALPAALSVIEEKTIGPTLGSDSIQSGKLSGCIGFIIVSIFMLCTYGILGLFANIALFFSLLYIVAILSILQATLTLPGIAGIILTIGMAVDANVLIYERIREELQKGNSILYSIREGFKLSFSTIVDSNITTLLAAIVLYIFGTGAIRGFAITLAIGIVSSMYTATIITRILIDLWVKYKLPIKLNTLALFKKEVK</sequence>
<evidence type="ECO:0000256" key="3">
    <source>
        <dbReference type="ARBA" id="ARBA00022475"/>
    </source>
</evidence>
<dbReference type="InterPro" id="IPR055344">
    <property type="entry name" value="SecD_SecF_C_bact"/>
</dbReference>
<comment type="subunit">
    <text evidence="10">Forms a complex with SecF. Part of the essential Sec protein translocation apparatus which comprises SecA, SecYEG and auxiliary proteins SecDF-YajC and YidC.</text>
</comment>
<keyword evidence="7 10" id="KW-1133">Transmembrane helix</keyword>
<feature type="transmembrane region" description="Helical" evidence="10">
    <location>
        <begin position="353"/>
        <end position="370"/>
    </location>
</feature>
<keyword evidence="6 10" id="KW-0653">Protein transport</keyword>
<comment type="function">
    <text evidence="10">Part of the Sec protein translocase complex. Interacts with the SecYEG preprotein conducting channel. SecDF uses the proton motive force (PMF) to complete protein translocation after the ATP-dependent function of SecA.</text>
</comment>
<evidence type="ECO:0000313" key="14">
    <source>
        <dbReference type="EMBL" id="KJV56267.1"/>
    </source>
</evidence>
<evidence type="ECO:0000256" key="7">
    <source>
        <dbReference type="ARBA" id="ARBA00022989"/>
    </source>
</evidence>
<evidence type="ECO:0000259" key="13">
    <source>
        <dbReference type="Pfam" id="PF22599"/>
    </source>
</evidence>
<dbReference type="HAMAP" id="MF_01463_B">
    <property type="entry name" value="SecD_B"/>
    <property type="match status" value="1"/>
</dbReference>
<organism evidence="14 15">
    <name type="scientific">Orientia chuto str. Dubai</name>
    <dbReference type="NCBI Taxonomy" id="1359168"/>
    <lineage>
        <taxon>Bacteria</taxon>
        <taxon>Pseudomonadati</taxon>
        <taxon>Pseudomonadota</taxon>
        <taxon>Alphaproteobacteria</taxon>
        <taxon>Rickettsiales</taxon>
        <taxon>Rickettsiaceae</taxon>
        <taxon>Rickettsieae</taxon>
        <taxon>Orientia</taxon>
    </lineage>
</organism>
<dbReference type="FunFam" id="3.30.1360.200:FF:000002">
    <property type="entry name" value="Preprotein translocase subunit SecD"/>
    <property type="match status" value="1"/>
</dbReference>
<evidence type="ECO:0000256" key="9">
    <source>
        <dbReference type="ARBA" id="ARBA00023136"/>
    </source>
</evidence>
<dbReference type="GO" id="GO:0006605">
    <property type="term" value="P:protein targeting"/>
    <property type="evidence" value="ECO:0007669"/>
    <property type="project" value="UniProtKB-UniRule"/>
</dbReference>
<dbReference type="RefSeq" id="WP_045797220.1">
    <property type="nucleotide sequence ID" value="NZ_LANP01000011.1"/>
</dbReference>
<dbReference type="InterPro" id="IPR048634">
    <property type="entry name" value="SecD_SecF_C"/>
</dbReference>
<evidence type="ECO:0000256" key="1">
    <source>
        <dbReference type="ARBA" id="ARBA00004651"/>
    </source>
</evidence>
<comment type="subcellular location">
    <subcellularLocation>
        <location evidence="1 10">Cell membrane</location>
        <topology evidence="1 10">Multi-pass membrane protein</topology>
    </subcellularLocation>
</comment>
<dbReference type="GO" id="GO:0043952">
    <property type="term" value="P:protein transport by the Sec complex"/>
    <property type="evidence" value="ECO:0007669"/>
    <property type="project" value="UniProtKB-UniRule"/>
</dbReference>
<dbReference type="NCBIfam" id="TIGR01129">
    <property type="entry name" value="secD"/>
    <property type="match status" value="1"/>
</dbReference>
<keyword evidence="4" id="KW-0997">Cell inner membrane</keyword>
<dbReference type="PANTHER" id="PTHR30081:SF1">
    <property type="entry name" value="PROTEIN TRANSLOCASE SUBUNIT SECD"/>
    <property type="match status" value="1"/>
</dbReference>
<evidence type="ECO:0000256" key="6">
    <source>
        <dbReference type="ARBA" id="ARBA00022927"/>
    </source>
</evidence>
<name>A0A0F3MLC9_9RICK</name>
<dbReference type="InterPro" id="IPR048631">
    <property type="entry name" value="SecD_1st"/>
</dbReference>
<evidence type="ECO:0000259" key="12">
    <source>
        <dbReference type="Pfam" id="PF21760"/>
    </source>
</evidence>
<dbReference type="STRING" id="1359168.OCHUTO_0523"/>
<proteinExistence type="inferred from homology"/>
<evidence type="ECO:0000313" key="15">
    <source>
        <dbReference type="Proteomes" id="UP000033616"/>
    </source>
</evidence>
<feature type="domain" description="Protein translocase subunit SecDF P1" evidence="12">
    <location>
        <begin position="146"/>
        <end position="204"/>
    </location>
</feature>
<dbReference type="OrthoDB" id="9805019at2"/>
<dbReference type="GO" id="GO:0065002">
    <property type="term" value="P:intracellular protein transmembrane transport"/>
    <property type="evidence" value="ECO:0007669"/>
    <property type="project" value="UniProtKB-UniRule"/>
</dbReference>
<dbReference type="Pfam" id="PF07549">
    <property type="entry name" value="Sec_GG"/>
    <property type="match status" value="1"/>
</dbReference>
<dbReference type="InterPro" id="IPR022646">
    <property type="entry name" value="SecD/SecF_CS"/>
</dbReference>
<keyword evidence="3 10" id="KW-1003">Cell membrane</keyword>
<dbReference type="InterPro" id="IPR054384">
    <property type="entry name" value="SecDF_P1_head"/>
</dbReference>
<comment type="caution">
    <text evidence="14">The sequence shown here is derived from an EMBL/GenBank/DDBJ whole genome shotgun (WGS) entry which is preliminary data.</text>
</comment>
<dbReference type="Pfam" id="PF02355">
    <property type="entry name" value="SecD_SecF_C"/>
    <property type="match status" value="1"/>
</dbReference>
<dbReference type="EMBL" id="LANP01000011">
    <property type="protein sequence ID" value="KJV56267.1"/>
    <property type="molecule type" value="Genomic_DNA"/>
</dbReference>
<dbReference type="AlphaFoldDB" id="A0A0F3MLC9"/>
<dbReference type="Pfam" id="PF22599">
    <property type="entry name" value="SecDF_P1_head"/>
    <property type="match status" value="1"/>
</dbReference>
<keyword evidence="8 10" id="KW-0811">Translocation</keyword>
<evidence type="ECO:0000256" key="10">
    <source>
        <dbReference type="HAMAP-Rule" id="MF_01463"/>
    </source>
</evidence>
<feature type="transmembrane region" description="Helical" evidence="10">
    <location>
        <begin position="476"/>
        <end position="500"/>
    </location>
</feature>
<dbReference type="Pfam" id="PF21760">
    <property type="entry name" value="SecD_1st"/>
    <property type="match status" value="1"/>
</dbReference>